<organism evidence="3 4">
    <name type="scientific">Ceutorhynchus assimilis</name>
    <name type="common">cabbage seed weevil</name>
    <dbReference type="NCBI Taxonomy" id="467358"/>
    <lineage>
        <taxon>Eukaryota</taxon>
        <taxon>Metazoa</taxon>
        <taxon>Ecdysozoa</taxon>
        <taxon>Arthropoda</taxon>
        <taxon>Hexapoda</taxon>
        <taxon>Insecta</taxon>
        <taxon>Pterygota</taxon>
        <taxon>Neoptera</taxon>
        <taxon>Endopterygota</taxon>
        <taxon>Coleoptera</taxon>
        <taxon>Polyphaga</taxon>
        <taxon>Cucujiformia</taxon>
        <taxon>Curculionidae</taxon>
        <taxon>Ceutorhynchinae</taxon>
        <taxon>Ceutorhynchus</taxon>
    </lineage>
</organism>
<accession>A0A9N9QLQ4</accession>
<evidence type="ECO:0008006" key="5">
    <source>
        <dbReference type="Google" id="ProtNLM"/>
    </source>
</evidence>
<dbReference type="Pfam" id="PF20700">
    <property type="entry name" value="Mutator"/>
    <property type="match status" value="1"/>
</dbReference>
<dbReference type="EMBL" id="OU892288">
    <property type="protein sequence ID" value="CAG9762713.1"/>
    <property type="molecule type" value="Genomic_DNA"/>
</dbReference>
<dbReference type="InterPro" id="IPR011335">
    <property type="entry name" value="Restrct_endonuc-II-like"/>
</dbReference>
<dbReference type="Gene3D" id="3.90.320.10">
    <property type="match status" value="1"/>
</dbReference>
<dbReference type="InterPro" id="IPR011604">
    <property type="entry name" value="PDDEXK-like_dom_sf"/>
</dbReference>
<sequence>MYINISQEQTTCDEKAVIRYNNICRKLNSNRPREYELIREPFEDEENENIDRRVENSMGLVNNRSPLPRELGNMELDIESENEGTNNEKSQSELLEGRRLFNVQHLFNQILNGERHGPFDCSLVDMRIINENRSGLYSEYTLQCQMCLVTKIITSEEKLHSKLDVNSSMVLGTLSAGLGYSQINEIAASLNMPMMASNTFNNHHEKVAEIIRESAWKSMEEAAAEEAKIAIAEGEVDANGIPCITVVTDGAWAKRSYNVNYDASSGVACIIGYKTGKILFLGLRNKYCSLCSWYKNKKKDVPVHNCYKNWSGTSTSMETDIISEGFQKSLELYNIKYTKMVGDGDSSVYRKLLQIKPYGNLLVQKVECKNHLLRNFAKKIREVCSKNRSNSKNLPVPLALRKEIFSRFMRLRTAITKATMYRIAEQTTMDKKIALLRGDIYNAPSHIFGEHARCKEIQYFKCEKENEHNLVPSMQDCGIYEDIIVALQRVVDNTSSLILNMDNNLAEHYNSVVCKFVGGKRILFSKRGSYQTRCEAAALSFNSGGNYYRFLHETVGSSPQRYTKKYVEKCKKNRPIIKKRIFSKKRTKIIKQSLADKDYGPNAHYIPLDLNSDIYIEKEKAFLQELRKDPEEISDIQKSTIGQAFNPKWLQERSLRIIASNFGKICKMRPKTSPRNTIKTLLYGTFTGNKATKYGNESEARAILEFEKKNNLQVVPCGLFIGEKEYYLAASPDGFVIENNFLIEVKCPFTIAKMDPTEGIQTGKITFATIEDGALKLKRNHNYYYQVQGQLAIANKQSCYFIIWSPFGILIEQINRDEVFWKEKMLPKLRAFYDYFLLPELVDPLFPKGLPIRDQLCNTKCSNIPDS</sequence>
<gene>
    <name evidence="3" type="ORF">CEUTPL_LOCUS3388</name>
</gene>
<keyword evidence="4" id="KW-1185">Reference proteome</keyword>
<evidence type="ECO:0000259" key="1">
    <source>
        <dbReference type="Pfam" id="PF09588"/>
    </source>
</evidence>
<dbReference type="InterPro" id="IPR019080">
    <property type="entry name" value="YqaJ_viral_recombinase"/>
</dbReference>
<evidence type="ECO:0000313" key="4">
    <source>
        <dbReference type="Proteomes" id="UP001152799"/>
    </source>
</evidence>
<evidence type="ECO:0000259" key="2">
    <source>
        <dbReference type="Pfam" id="PF20700"/>
    </source>
</evidence>
<name>A0A9N9QLQ4_9CUCU</name>
<dbReference type="InterPro" id="IPR049012">
    <property type="entry name" value="Mutator_transp_dom"/>
</dbReference>
<proteinExistence type="predicted"/>
<dbReference type="SUPFAM" id="SSF52980">
    <property type="entry name" value="Restriction endonuclease-like"/>
    <property type="match status" value="1"/>
</dbReference>
<dbReference type="OrthoDB" id="6779242at2759"/>
<dbReference type="GO" id="GO:0006281">
    <property type="term" value="P:DNA repair"/>
    <property type="evidence" value="ECO:0007669"/>
    <property type="project" value="UniProtKB-ARBA"/>
</dbReference>
<evidence type="ECO:0000313" key="3">
    <source>
        <dbReference type="EMBL" id="CAG9762713.1"/>
    </source>
</evidence>
<feature type="domain" description="Mutator-like transposase" evidence="2">
    <location>
        <begin position="97"/>
        <end position="462"/>
    </location>
</feature>
<dbReference type="Proteomes" id="UP001152799">
    <property type="component" value="Chromosome 12"/>
</dbReference>
<dbReference type="Pfam" id="PF09588">
    <property type="entry name" value="YqaJ"/>
    <property type="match status" value="1"/>
</dbReference>
<feature type="domain" description="YqaJ viral recombinase" evidence="1">
    <location>
        <begin position="648"/>
        <end position="796"/>
    </location>
</feature>
<dbReference type="PANTHER" id="PTHR46609">
    <property type="entry name" value="EXONUCLEASE, PHAGE-TYPE/RECB, C-TERMINAL DOMAIN-CONTAINING PROTEIN"/>
    <property type="match status" value="1"/>
</dbReference>
<reference evidence="3" key="1">
    <citation type="submission" date="2022-01" db="EMBL/GenBank/DDBJ databases">
        <authorList>
            <person name="King R."/>
        </authorList>
    </citation>
    <scope>NUCLEOTIDE SEQUENCE</scope>
</reference>
<dbReference type="AlphaFoldDB" id="A0A9N9QLQ4"/>
<dbReference type="InterPro" id="IPR051703">
    <property type="entry name" value="NF-kappa-B_Signaling_Reg"/>
</dbReference>
<dbReference type="CDD" id="cd22343">
    <property type="entry name" value="PDDEXK_lambda_exonuclease-like"/>
    <property type="match status" value="1"/>
</dbReference>
<protein>
    <recommendedName>
        <fullName evidence="5">YqaJ viral recombinase domain-containing protein</fullName>
    </recommendedName>
</protein>
<dbReference type="PANTHER" id="PTHR46609:SF8">
    <property type="entry name" value="YQAJ VIRAL RECOMBINASE DOMAIN-CONTAINING PROTEIN"/>
    <property type="match status" value="1"/>
</dbReference>